<dbReference type="EMBL" id="JBHTIU010000013">
    <property type="protein sequence ID" value="MFD0868495.1"/>
    <property type="molecule type" value="Genomic_DNA"/>
</dbReference>
<dbReference type="PANTHER" id="PTHR46517">
    <property type="entry name" value="FRUCTOSE-2,6-BISPHOSPHATASE TIGAR"/>
    <property type="match status" value="1"/>
</dbReference>
<dbReference type="SMART" id="SM00855">
    <property type="entry name" value="PGAM"/>
    <property type="match status" value="1"/>
</dbReference>
<dbReference type="RefSeq" id="WP_144939157.1">
    <property type="nucleotide sequence ID" value="NZ_JBHTIU010000013.1"/>
</dbReference>
<dbReference type="PIRSF" id="PIRSF000709">
    <property type="entry name" value="6PFK_2-Ptase"/>
    <property type="match status" value="1"/>
</dbReference>
<accession>A0ABW3D504</accession>
<dbReference type="SUPFAM" id="SSF53254">
    <property type="entry name" value="Phosphoglycerate mutase-like"/>
    <property type="match status" value="1"/>
</dbReference>
<reference evidence="3" key="1">
    <citation type="journal article" date="2019" name="Int. J. Syst. Evol. Microbiol.">
        <title>The Global Catalogue of Microorganisms (GCM) 10K type strain sequencing project: providing services to taxonomists for standard genome sequencing and annotation.</title>
        <authorList>
            <consortium name="The Broad Institute Genomics Platform"/>
            <consortium name="The Broad Institute Genome Sequencing Center for Infectious Disease"/>
            <person name="Wu L."/>
            <person name="Ma J."/>
        </authorList>
    </citation>
    <scope>NUCLEOTIDE SEQUENCE [LARGE SCALE GENOMIC DNA]</scope>
    <source>
        <strain evidence="3">CCUG 57263</strain>
    </source>
</reference>
<name>A0ABW3D504_9BACL</name>
<proteinExistence type="predicted"/>
<dbReference type="Proteomes" id="UP001597120">
    <property type="component" value="Unassembled WGS sequence"/>
</dbReference>
<sequence>MKTTIYMVRHAKAPYIFGQEQTRGLSEEGLAAARKVADILAEVEVDYIISSNYRRAVQTVQNLAERKGLPVIEFDQLRERAIIGLEYEAEWEDLLKAIEKSFADPDFALEGGESTREAQQRAIPVIEELLNDHRGQNIVVGTHGNIMTIIMNYYNKEFGFDFWRSISMPDIYKLTFTGNRLESVERVWEVI</sequence>
<gene>
    <name evidence="2" type="ORF">ACFQ03_04995</name>
</gene>
<evidence type="ECO:0000313" key="3">
    <source>
        <dbReference type="Proteomes" id="UP001597120"/>
    </source>
</evidence>
<protein>
    <submittedName>
        <fullName evidence="2">Histidine phosphatase family protein</fullName>
    </submittedName>
</protein>
<dbReference type="Pfam" id="PF00300">
    <property type="entry name" value="His_Phos_1"/>
    <property type="match status" value="1"/>
</dbReference>
<keyword evidence="1" id="KW-0378">Hydrolase</keyword>
<dbReference type="PANTHER" id="PTHR46517:SF1">
    <property type="entry name" value="FRUCTOSE-2,6-BISPHOSPHATASE TIGAR"/>
    <property type="match status" value="1"/>
</dbReference>
<dbReference type="InterPro" id="IPR013078">
    <property type="entry name" value="His_Pase_superF_clade-1"/>
</dbReference>
<dbReference type="InterPro" id="IPR029033">
    <property type="entry name" value="His_PPase_superfam"/>
</dbReference>
<comment type="caution">
    <text evidence="2">The sequence shown here is derived from an EMBL/GenBank/DDBJ whole genome shotgun (WGS) entry which is preliminary data.</text>
</comment>
<evidence type="ECO:0000313" key="2">
    <source>
        <dbReference type="EMBL" id="MFD0868495.1"/>
    </source>
</evidence>
<dbReference type="CDD" id="cd07040">
    <property type="entry name" value="HP"/>
    <property type="match status" value="1"/>
</dbReference>
<keyword evidence="3" id="KW-1185">Reference proteome</keyword>
<dbReference type="Gene3D" id="3.40.50.1240">
    <property type="entry name" value="Phosphoglycerate mutase-like"/>
    <property type="match status" value="1"/>
</dbReference>
<evidence type="ECO:0000256" key="1">
    <source>
        <dbReference type="ARBA" id="ARBA00022801"/>
    </source>
</evidence>
<dbReference type="InterPro" id="IPR051695">
    <property type="entry name" value="Phosphoglycerate_Mutase"/>
</dbReference>
<organism evidence="2 3">
    <name type="scientific">Paenibacillus residui</name>
    <dbReference type="NCBI Taxonomy" id="629724"/>
    <lineage>
        <taxon>Bacteria</taxon>
        <taxon>Bacillati</taxon>
        <taxon>Bacillota</taxon>
        <taxon>Bacilli</taxon>
        <taxon>Bacillales</taxon>
        <taxon>Paenibacillaceae</taxon>
        <taxon>Paenibacillus</taxon>
    </lineage>
</organism>